<dbReference type="Pfam" id="PF24622">
    <property type="entry name" value="TMP_4"/>
    <property type="match status" value="1"/>
</dbReference>
<accession>A0A756I0T5</accession>
<dbReference type="Pfam" id="PF06791">
    <property type="entry name" value="TMP_2"/>
    <property type="match status" value="1"/>
</dbReference>
<reference evidence="3" key="2">
    <citation type="submission" date="2020-02" db="EMBL/GenBank/DDBJ databases">
        <authorList>
            <consortium name="NCBI Pathogen Detection Project"/>
        </authorList>
    </citation>
    <scope>NUCLEOTIDE SEQUENCE</scope>
    <source>
        <strain evidence="3">MA.CK_00/00002125</strain>
    </source>
</reference>
<feature type="domain" description="Bacteriophage tail tape measure C-terminal" evidence="2">
    <location>
        <begin position="788"/>
        <end position="862"/>
    </location>
</feature>
<protein>
    <submittedName>
        <fullName evidence="3">Phage tail tape measure protein</fullName>
    </submittedName>
</protein>
<proteinExistence type="predicted"/>
<organism evidence="3">
    <name type="scientific">Salmonella enterica</name>
    <name type="common">Salmonella choleraesuis</name>
    <dbReference type="NCBI Taxonomy" id="28901"/>
    <lineage>
        <taxon>Bacteria</taxon>
        <taxon>Pseudomonadati</taxon>
        <taxon>Pseudomonadota</taxon>
        <taxon>Gammaproteobacteria</taxon>
        <taxon>Enterobacterales</taxon>
        <taxon>Enterobacteriaceae</taxon>
        <taxon>Salmonella</taxon>
    </lineage>
</organism>
<feature type="domain" description="Bacteriophage tail tape measure N-terminal" evidence="1">
    <location>
        <begin position="189"/>
        <end position="386"/>
    </location>
</feature>
<name>A0A756I0T5_SALER</name>
<dbReference type="EMBL" id="DAAWYJ010000015">
    <property type="protein sequence ID" value="HAG0016136.1"/>
    <property type="molecule type" value="Genomic_DNA"/>
</dbReference>
<dbReference type="InterPro" id="IPR006431">
    <property type="entry name" value="Phage_tape_meas_C"/>
</dbReference>
<dbReference type="AlphaFoldDB" id="A0A756I0T5"/>
<evidence type="ECO:0000259" key="2">
    <source>
        <dbReference type="Pfam" id="PF09718"/>
    </source>
</evidence>
<comment type="caution">
    <text evidence="3">The sequence shown here is derived from an EMBL/GenBank/DDBJ whole genome shotgun (WGS) entry which is preliminary data.</text>
</comment>
<reference evidence="3" key="1">
    <citation type="journal article" date="2018" name="Genome Biol.">
        <title>SKESA: strategic k-mer extension for scrupulous assemblies.</title>
        <authorList>
            <person name="Souvorov A."/>
            <person name="Agarwala R."/>
            <person name="Lipman D.J."/>
        </authorList>
    </citation>
    <scope>NUCLEOTIDE SEQUENCE</scope>
    <source>
        <strain evidence="3">MA.CK_00/00002125</strain>
    </source>
</reference>
<dbReference type="NCBIfam" id="TIGR01541">
    <property type="entry name" value="tape_meas_lam_C"/>
    <property type="match status" value="1"/>
</dbReference>
<gene>
    <name evidence="3" type="ORF">G8O67_003457</name>
</gene>
<dbReference type="Pfam" id="PF09718">
    <property type="entry name" value="Tape_meas_lam_C"/>
    <property type="match status" value="1"/>
</dbReference>
<evidence type="ECO:0000259" key="1">
    <source>
        <dbReference type="Pfam" id="PF06791"/>
    </source>
</evidence>
<dbReference type="InterPro" id="IPR009628">
    <property type="entry name" value="Phage_tape_measure_N"/>
</dbReference>
<sequence>MMADEIASLILKVESTGVAKATSALDNLTKSGLRAEDTAGAMSDAWGGLGKSVQTATDYQDRYVQSLKRSVQQGKEAQEQAAVGFFKELDAVKQLSGGMKELERIQSQVQQAKNREAISQGDYLTLISEITAKKMMMRDAEDLENRAKVRFIQRLKEQITTQKLSRAEMLRVQAAELGVSNAADVYIRKMESAAKSTHALGLKSAMARRELGVLIGELARGNFGQLRGSGITLANRAGWIDKLFTLRGLGIAGLIGGIGAAVYALGKAWYEGSQEAVEFNKQLILTGGYAGKTAGQLQDMARTLAGNGVTQHDAAGVLAQVVRSGAFRGGQVENVARAAAKMQEAVGQSVDKTIADFRKLYDEPTKASEELNNQMHYLTASQFQYISALESRGDKEAAGQYAADKYSKAEQQRSDQLINNLGLIERILNGTSDAWKHFWDAALDIGRKDTTAGRIEEIRRELDWIDHAVGGKFVFGKRRGELEQELSNLQFVMKSQRGYADAQQHLQDVNEEGIKAQIVANKYYSAGLTNAEKRVIVEKEINKAIKANADAAKATQNLSKDKRVEKWSDDYIAKIRAGVEKLYKDPKTPKTPAYHDDEATRLLMQYREKGAKLQGEINNASLYSNQKLTESEKELLALETRIAGMKDKILTAADKSILAHQAELEAALKINVEKEKELHHQEALNRLQAKSVQLAQQHRQQLEQLRAKGEFDVASLGMGNKQRQRAQEEFNLKQQFANEQKELERSAQKDGTLNSPEYFALVAKNAADLNEQLVQIKDNYANIDKAQGDWVNGFTSACQDFMDQGADVAGMTKQVFSNAFNGMADSLAQFALTGKMNFKGFAVSVLSDLAKMEARIATSKALGMLLDWGMSAFGAGAAGAAAGSTPSGAYTSAAANLHFAKGGAISSPDLSMYSGQILTQPTFFKFARGGVAGEAGPEAILPLARDSRGYMGVRLADKGGKQQFPPIQITVTQHIDQRGTDQNDQAAAQRNNQQLARMVSDLVDTKVNRALDTAMRPGGKLAGVR</sequence>
<evidence type="ECO:0000313" key="3">
    <source>
        <dbReference type="EMBL" id="HAG0016136.1"/>
    </source>
</evidence>